<evidence type="ECO:0000256" key="3">
    <source>
        <dbReference type="ARBA" id="ARBA00022679"/>
    </source>
</evidence>
<dbReference type="AlphaFoldDB" id="A0A162QGX3"/>
<keyword evidence="3 8" id="KW-0808">Transferase</keyword>
<dbReference type="OrthoDB" id="9810372at2"/>
<dbReference type="STRING" id="1121326.CLMAG_61740"/>
<organism evidence="8 9">
    <name type="scientific">Clostridium magnum DSM 2767</name>
    <dbReference type="NCBI Taxonomy" id="1121326"/>
    <lineage>
        <taxon>Bacteria</taxon>
        <taxon>Bacillati</taxon>
        <taxon>Bacillota</taxon>
        <taxon>Clostridia</taxon>
        <taxon>Eubacteriales</taxon>
        <taxon>Clostridiaceae</taxon>
        <taxon>Clostridium</taxon>
    </lineage>
</organism>
<dbReference type="GO" id="GO:0005737">
    <property type="term" value="C:cytoplasm"/>
    <property type="evidence" value="ECO:0007669"/>
    <property type="project" value="InterPro"/>
</dbReference>
<dbReference type="Gene3D" id="3.30.420.40">
    <property type="match status" value="2"/>
</dbReference>
<evidence type="ECO:0000313" key="9">
    <source>
        <dbReference type="Proteomes" id="UP000076603"/>
    </source>
</evidence>
<dbReference type="EMBL" id="LWAE01000017">
    <property type="protein sequence ID" value="KZL88519.1"/>
    <property type="molecule type" value="Genomic_DNA"/>
</dbReference>
<keyword evidence="5 8" id="KW-0418">Kinase</keyword>
<accession>A0A162QGX3</accession>
<evidence type="ECO:0000256" key="6">
    <source>
        <dbReference type="ARBA" id="ARBA00022840"/>
    </source>
</evidence>
<dbReference type="SUPFAM" id="SSF53067">
    <property type="entry name" value="Actin-like ATPase domain"/>
    <property type="match status" value="1"/>
</dbReference>
<evidence type="ECO:0000256" key="4">
    <source>
        <dbReference type="ARBA" id="ARBA00022741"/>
    </source>
</evidence>
<comment type="caution">
    <text evidence="8">The sequence shown here is derived from an EMBL/GenBank/DDBJ whole genome shotgun (WGS) entry which is preliminary data.</text>
</comment>
<dbReference type="InterPro" id="IPR004654">
    <property type="entry name" value="ROK_glcA"/>
</dbReference>
<dbReference type="InterPro" id="IPR043129">
    <property type="entry name" value="ATPase_NBD"/>
</dbReference>
<keyword evidence="4" id="KW-0547">Nucleotide-binding</keyword>
<evidence type="ECO:0000313" key="8">
    <source>
        <dbReference type="EMBL" id="KZL88519.1"/>
    </source>
</evidence>
<dbReference type="GO" id="GO:0004340">
    <property type="term" value="F:glucokinase activity"/>
    <property type="evidence" value="ECO:0007669"/>
    <property type="project" value="InterPro"/>
</dbReference>
<name>A0A162QGX3_9CLOT</name>
<evidence type="ECO:0000256" key="2">
    <source>
        <dbReference type="ARBA" id="ARBA00014701"/>
    </source>
</evidence>
<dbReference type="GO" id="GO:0006096">
    <property type="term" value="P:glycolytic process"/>
    <property type="evidence" value="ECO:0007669"/>
    <property type="project" value="InterPro"/>
</dbReference>
<dbReference type="Pfam" id="PF00480">
    <property type="entry name" value="ROK"/>
    <property type="match status" value="1"/>
</dbReference>
<evidence type="ECO:0000256" key="1">
    <source>
        <dbReference type="ARBA" id="ARBA00006479"/>
    </source>
</evidence>
<sequence length="316" mass="33187">MKKNYYIGIDLGGTKISGALSDENGEIISKITIPTKAHEGEIPVLSRIIDAIDSVLNDANKTTSDIKAIGIGSPGPLNAKLGLIVETPNLPFKNFNLVKPIEEKFGVPTYLDNDANVAAIGEFLFGAGKGSENMIFVTVSTGVGGGAIINGKIYRGNTNNALEIGHTTVDRDGPRCNCGNYGCVEALSSGTAIARIATEAIEKGEKTTLKNYEKFSAYEVFIEAENGDKVANKIINNSLNYLGICIANTISYFDPEMVILGGGVSIGHGIVIDTVQAIVKERCFATLSENTKIVLAGLGNDAGVIGAVALAITESK</sequence>
<evidence type="ECO:0000256" key="5">
    <source>
        <dbReference type="ARBA" id="ARBA00022777"/>
    </source>
</evidence>
<keyword evidence="9" id="KW-1185">Reference proteome</keyword>
<gene>
    <name evidence="8" type="primary">glcK_4</name>
    <name evidence="8" type="ORF">CLMAG_61740</name>
</gene>
<dbReference type="Proteomes" id="UP000076603">
    <property type="component" value="Unassembled WGS sequence"/>
</dbReference>
<dbReference type="PANTHER" id="PTHR18964:SF149">
    <property type="entry name" value="BIFUNCTIONAL UDP-N-ACETYLGLUCOSAMINE 2-EPIMERASE_N-ACETYLMANNOSAMINE KINASE"/>
    <property type="match status" value="1"/>
</dbReference>
<protein>
    <recommendedName>
        <fullName evidence="2">Glucokinase</fullName>
    </recommendedName>
    <alternativeName>
        <fullName evidence="7">Glucose kinase</fullName>
    </alternativeName>
</protein>
<dbReference type="NCBIfam" id="TIGR00744">
    <property type="entry name" value="ROK_glcA_fam"/>
    <property type="match status" value="1"/>
</dbReference>
<dbReference type="PATRIC" id="fig|1121326.3.peg.6240"/>
<reference evidence="8 9" key="1">
    <citation type="submission" date="2016-04" db="EMBL/GenBank/DDBJ databases">
        <title>Genome sequence of Clostridium magnum DSM 2767.</title>
        <authorList>
            <person name="Poehlein A."/>
            <person name="Uhlig R."/>
            <person name="Fischer R."/>
            <person name="Bahl H."/>
            <person name="Daniel R."/>
        </authorList>
    </citation>
    <scope>NUCLEOTIDE SEQUENCE [LARGE SCALE GENOMIC DNA]</scope>
    <source>
        <strain evidence="8 9">DSM 2767</strain>
    </source>
</reference>
<dbReference type="InterPro" id="IPR000600">
    <property type="entry name" value="ROK"/>
</dbReference>
<evidence type="ECO:0000256" key="7">
    <source>
        <dbReference type="ARBA" id="ARBA00032386"/>
    </source>
</evidence>
<dbReference type="RefSeq" id="WP_066630965.1">
    <property type="nucleotide sequence ID" value="NZ_FQXL01000014.1"/>
</dbReference>
<dbReference type="GO" id="GO:0005524">
    <property type="term" value="F:ATP binding"/>
    <property type="evidence" value="ECO:0007669"/>
    <property type="project" value="UniProtKB-KW"/>
</dbReference>
<proteinExistence type="inferred from homology"/>
<dbReference type="PANTHER" id="PTHR18964">
    <property type="entry name" value="ROK (REPRESSOR, ORF, KINASE) FAMILY"/>
    <property type="match status" value="1"/>
</dbReference>
<comment type="similarity">
    <text evidence="1">Belongs to the ROK (NagC/XylR) family.</text>
</comment>
<keyword evidence="6" id="KW-0067">ATP-binding</keyword>